<organism evidence="2 3">
    <name type="scientific">Extremus antarcticus</name>
    <dbReference type="NCBI Taxonomy" id="702011"/>
    <lineage>
        <taxon>Eukaryota</taxon>
        <taxon>Fungi</taxon>
        <taxon>Dikarya</taxon>
        <taxon>Ascomycota</taxon>
        <taxon>Pezizomycotina</taxon>
        <taxon>Dothideomycetes</taxon>
        <taxon>Dothideomycetidae</taxon>
        <taxon>Mycosphaerellales</taxon>
        <taxon>Extremaceae</taxon>
        <taxon>Extremus</taxon>
    </lineage>
</organism>
<reference evidence="2" key="1">
    <citation type="submission" date="2023-04" db="EMBL/GenBank/DDBJ databases">
        <title>Black Yeasts Isolated from many extreme environments.</title>
        <authorList>
            <person name="Coleine C."/>
            <person name="Stajich J.E."/>
            <person name="Selbmann L."/>
        </authorList>
    </citation>
    <scope>NUCLEOTIDE SEQUENCE</scope>
    <source>
        <strain evidence="2">CCFEE 5312</strain>
    </source>
</reference>
<sequence>MEYSADLHCYIPIPDGSIRVLHLEPGSENDLICCSLQPYRLGDVKGRYDALSYTWGSGHQQQPIVVDGKTLWVQENLWRFLHELRSAGELDLWADAICIDQRSTEEKNQQVEQMHHIYRRSRTTRLWLSSPEEQRIGSRTKVTLDDLRTIMTNEYWKRLWILQESGIEHLTNEFKRSKTYALDHLRRNRSRRSLPYLLRTYASSLCSDPYDRIYGLRGLVEDLDLGHDLTVDYGLSSIQLFEQVTRTYPPQYAQDVGGPLCNALGLDNIRKSFVSEQPEYTTAVRLKASGIITMGEAPLPDPHTHILTQKCMWSTNETLMEGDNLCSFSPMYSVLAEGSPQILVAVRRDTTSIAAFTASADLARIFYTVIELYILTKPDGKAQQPRHASTRTWQNAEAYKEQTADGDDRIVLKLRTQDFLSIKEHFGFARSPTNRTDPADRHTMCDPVSWGDREDDQCTWSWGVGPSVTTLGNIRPEDTRYSVVWNTLV</sequence>
<proteinExistence type="predicted"/>
<evidence type="ECO:0000259" key="1">
    <source>
        <dbReference type="Pfam" id="PF06985"/>
    </source>
</evidence>
<dbReference type="Proteomes" id="UP001271007">
    <property type="component" value="Unassembled WGS sequence"/>
</dbReference>
<dbReference type="InterPro" id="IPR010730">
    <property type="entry name" value="HET"/>
</dbReference>
<evidence type="ECO:0000313" key="2">
    <source>
        <dbReference type="EMBL" id="KAK3048142.1"/>
    </source>
</evidence>
<gene>
    <name evidence="2" type="ORF">LTR09_010481</name>
</gene>
<dbReference type="PANTHER" id="PTHR24148">
    <property type="entry name" value="ANKYRIN REPEAT DOMAIN-CONTAINING PROTEIN 39 HOMOLOG-RELATED"/>
    <property type="match status" value="1"/>
</dbReference>
<evidence type="ECO:0000313" key="3">
    <source>
        <dbReference type="Proteomes" id="UP001271007"/>
    </source>
</evidence>
<dbReference type="InterPro" id="IPR052895">
    <property type="entry name" value="HetReg/Transcr_Mod"/>
</dbReference>
<dbReference type="AlphaFoldDB" id="A0AAJ0DDP1"/>
<comment type="caution">
    <text evidence="2">The sequence shown here is derived from an EMBL/GenBank/DDBJ whole genome shotgun (WGS) entry which is preliminary data.</text>
</comment>
<accession>A0AAJ0DDP1</accession>
<dbReference type="PANTHER" id="PTHR24148:SF64">
    <property type="entry name" value="HETEROKARYON INCOMPATIBILITY DOMAIN-CONTAINING PROTEIN"/>
    <property type="match status" value="1"/>
</dbReference>
<protein>
    <recommendedName>
        <fullName evidence="1">Heterokaryon incompatibility domain-containing protein</fullName>
    </recommendedName>
</protein>
<name>A0AAJ0DDP1_9PEZI</name>
<dbReference type="EMBL" id="JAWDJX010000052">
    <property type="protein sequence ID" value="KAK3048142.1"/>
    <property type="molecule type" value="Genomic_DNA"/>
</dbReference>
<feature type="domain" description="Heterokaryon incompatibility" evidence="1">
    <location>
        <begin position="48"/>
        <end position="135"/>
    </location>
</feature>
<dbReference type="Pfam" id="PF06985">
    <property type="entry name" value="HET"/>
    <property type="match status" value="1"/>
</dbReference>
<keyword evidence="3" id="KW-1185">Reference proteome</keyword>